<gene>
    <name evidence="2" type="ORF">DPMN_160496</name>
</gene>
<protein>
    <submittedName>
        <fullName evidence="2">Uncharacterized protein</fullName>
    </submittedName>
</protein>
<name>A0A9D4EN96_DREPO</name>
<evidence type="ECO:0000313" key="2">
    <source>
        <dbReference type="EMBL" id="KAH3782579.1"/>
    </source>
</evidence>
<dbReference type="Proteomes" id="UP000828390">
    <property type="component" value="Unassembled WGS sequence"/>
</dbReference>
<comment type="caution">
    <text evidence="2">The sequence shown here is derived from an EMBL/GenBank/DDBJ whole genome shotgun (WGS) entry which is preliminary data.</text>
</comment>
<dbReference type="EMBL" id="JAIWYP010000008">
    <property type="protein sequence ID" value="KAH3782579.1"/>
    <property type="molecule type" value="Genomic_DNA"/>
</dbReference>
<feature type="region of interest" description="Disordered" evidence="1">
    <location>
        <begin position="1"/>
        <end position="83"/>
    </location>
</feature>
<reference evidence="2" key="1">
    <citation type="journal article" date="2019" name="bioRxiv">
        <title>The Genome of the Zebra Mussel, Dreissena polymorpha: A Resource for Invasive Species Research.</title>
        <authorList>
            <person name="McCartney M.A."/>
            <person name="Auch B."/>
            <person name="Kono T."/>
            <person name="Mallez S."/>
            <person name="Zhang Y."/>
            <person name="Obille A."/>
            <person name="Becker A."/>
            <person name="Abrahante J.E."/>
            <person name="Garbe J."/>
            <person name="Badalamenti J.P."/>
            <person name="Herman A."/>
            <person name="Mangelson H."/>
            <person name="Liachko I."/>
            <person name="Sullivan S."/>
            <person name="Sone E.D."/>
            <person name="Koren S."/>
            <person name="Silverstein K.A.T."/>
            <person name="Beckman K.B."/>
            <person name="Gohl D.M."/>
        </authorList>
    </citation>
    <scope>NUCLEOTIDE SEQUENCE</scope>
    <source>
        <strain evidence="2">Duluth1</strain>
        <tissue evidence="2">Whole animal</tissue>
    </source>
</reference>
<keyword evidence="3" id="KW-1185">Reference proteome</keyword>
<dbReference type="AlphaFoldDB" id="A0A9D4EN96"/>
<sequence>MTTEDTGRTAEVPDEDHDQEATTGASDLAPEAMKRGVPPVEQESLTLGLGVTPDQDHTATLDLSRPVPMATGKSQRHAAEPLTYRHNARDTVCIHLEQTHRRLNILFMMEKIHHLVFYFV</sequence>
<evidence type="ECO:0000256" key="1">
    <source>
        <dbReference type="SAM" id="MobiDB-lite"/>
    </source>
</evidence>
<organism evidence="2 3">
    <name type="scientific">Dreissena polymorpha</name>
    <name type="common">Zebra mussel</name>
    <name type="synonym">Mytilus polymorpha</name>
    <dbReference type="NCBI Taxonomy" id="45954"/>
    <lineage>
        <taxon>Eukaryota</taxon>
        <taxon>Metazoa</taxon>
        <taxon>Spiralia</taxon>
        <taxon>Lophotrochozoa</taxon>
        <taxon>Mollusca</taxon>
        <taxon>Bivalvia</taxon>
        <taxon>Autobranchia</taxon>
        <taxon>Heteroconchia</taxon>
        <taxon>Euheterodonta</taxon>
        <taxon>Imparidentia</taxon>
        <taxon>Neoheterodontei</taxon>
        <taxon>Myida</taxon>
        <taxon>Dreissenoidea</taxon>
        <taxon>Dreissenidae</taxon>
        <taxon>Dreissena</taxon>
    </lineage>
</organism>
<proteinExistence type="predicted"/>
<evidence type="ECO:0000313" key="3">
    <source>
        <dbReference type="Proteomes" id="UP000828390"/>
    </source>
</evidence>
<reference evidence="2" key="2">
    <citation type="submission" date="2020-11" db="EMBL/GenBank/DDBJ databases">
        <authorList>
            <person name="McCartney M.A."/>
            <person name="Auch B."/>
            <person name="Kono T."/>
            <person name="Mallez S."/>
            <person name="Becker A."/>
            <person name="Gohl D.M."/>
            <person name="Silverstein K.A.T."/>
            <person name="Koren S."/>
            <person name="Bechman K.B."/>
            <person name="Herman A."/>
            <person name="Abrahante J.E."/>
            <person name="Garbe J."/>
        </authorList>
    </citation>
    <scope>NUCLEOTIDE SEQUENCE</scope>
    <source>
        <strain evidence="2">Duluth1</strain>
        <tissue evidence="2">Whole animal</tissue>
    </source>
</reference>
<accession>A0A9D4EN96</accession>